<accession>A0ABR3MIH4</accession>
<evidence type="ECO:0000313" key="3">
    <source>
        <dbReference type="Proteomes" id="UP001558613"/>
    </source>
</evidence>
<name>A0ABR3MIH4_9TELE</name>
<gene>
    <name evidence="2" type="ORF">QQF64_005247</name>
</gene>
<proteinExistence type="predicted"/>
<sequence>MRLRGLRVSEDVMIHRKRKIRSEYLVFAGCLSLIAQRQNSTSNCGRIRDAPDKRQDARERRERNRDMKMCCREQQRERETGGNDHDHLMLRSCLCISCLCS</sequence>
<evidence type="ECO:0000256" key="1">
    <source>
        <dbReference type="SAM" id="MobiDB-lite"/>
    </source>
</evidence>
<feature type="region of interest" description="Disordered" evidence="1">
    <location>
        <begin position="39"/>
        <end position="62"/>
    </location>
</feature>
<keyword evidence="3" id="KW-1185">Reference proteome</keyword>
<dbReference type="EMBL" id="JAYMGO010000012">
    <property type="protein sequence ID" value="KAL1264892.1"/>
    <property type="molecule type" value="Genomic_DNA"/>
</dbReference>
<comment type="caution">
    <text evidence="2">The sequence shown here is derived from an EMBL/GenBank/DDBJ whole genome shotgun (WGS) entry which is preliminary data.</text>
</comment>
<feature type="compositionally biased region" description="Basic and acidic residues" evidence="1">
    <location>
        <begin position="46"/>
        <end position="62"/>
    </location>
</feature>
<dbReference type="Proteomes" id="UP001558613">
    <property type="component" value="Unassembled WGS sequence"/>
</dbReference>
<reference evidence="2 3" key="1">
    <citation type="submission" date="2023-09" db="EMBL/GenBank/DDBJ databases">
        <authorList>
            <person name="Wang M."/>
        </authorList>
    </citation>
    <scope>NUCLEOTIDE SEQUENCE [LARGE SCALE GENOMIC DNA]</scope>
    <source>
        <strain evidence="2">GT-2023</strain>
        <tissue evidence="2">Liver</tissue>
    </source>
</reference>
<protein>
    <submittedName>
        <fullName evidence="2">Uncharacterized protein</fullName>
    </submittedName>
</protein>
<organism evidence="2 3">
    <name type="scientific">Cirrhinus molitorella</name>
    <name type="common">mud carp</name>
    <dbReference type="NCBI Taxonomy" id="172907"/>
    <lineage>
        <taxon>Eukaryota</taxon>
        <taxon>Metazoa</taxon>
        <taxon>Chordata</taxon>
        <taxon>Craniata</taxon>
        <taxon>Vertebrata</taxon>
        <taxon>Euteleostomi</taxon>
        <taxon>Actinopterygii</taxon>
        <taxon>Neopterygii</taxon>
        <taxon>Teleostei</taxon>
        <taxon>Ostariophysi</taxon>
        <taxon>Cypriniformes</taxon>
        <taxon>Cyprinidae</taxon>
        <taxon>Labeoninae</taxon>
        <taxon>Labeonini</taxon>
        <taxon>Cirrhinus</taxon>
    </lineage>
</organism>
<evidence type="ECO:0000313" key="2">
    <source>
        <dbReference type="EMBL" id="KAL1264892.1"/>
    </source>
</evidence>